<accession>A0ABU4DP16</accession>
<keyword evidence="3" id="KW-1185">Reference proteome</keyword>
<dbReference type="EMBL" id="JAPMIV010000007">
    <property type="protein sequence ID" value="MDV6374177.1"/>
    <property type="molecule type" value="Genomic_DNA"/>
</dbReference>
<gene>
    <name evidence="2" type="ORF">ORD21_06170</name>
</gene>
<dbReference type="RefSeq" id="WP_317639495.1">
    <property type="nucleotide sequence ID" value="NZ_JAPMIV010000007.1"/>
</dbReference>
<evidence type="ECO:0000313" key="2">
    <source>
        <dbReference type="EMBL" id="MDV6374177.1"/>
    </source>
</evidence>
<organism evidence="2 3">
    <name type="scientific">Deinococcus arenicola</name>
    <dbReference type="NCBI Taxonomy" id="2994950"/>
    <lineage>
        <taxon>Bacteria</taxon>
        <taxon>Thermotogati</taxon>
        <taxon>Deinococcota</taxon>
        <taxon>Deinococci</taxon>
        <taxon>Deinococcales</taxon>
        <taxon>Deinococcaceae</taxon>
        <taxon>Deinococcus</taxon>
    </lineage>
</organism>
<sequence>MTADPPLAWPEGLRGEMTLPFALWRTLDLIDGMRDAAEVARLAGISIAEVQQQLREAQQWVDRAQNRQRPVTEEVLRVITLCLTQVVGPVAEVMVDDVLDDLGGSVTASALLSGVAAELTPEQVARFAQHLRTQGLT</sequence>
<comment type="caution">
    <text evidence="2">The sequence shown here is derived from an EMBL/GenBank/DDBJ whole genome shotgun (WGS) entry which is preliminary data.</text>
</comment>
<dbReference type="InterPro" id="IPR058395">
    <property type="entry name" value="DUF8082"/>
</dbReference>
<evidence type="ECO:0000313" key="3">
    <source>
        <dbReference type="Proteomes" id="UP001276150"/>
    </source>
</evidence>
<evidence type="ECO:0000259" key="1">
    <source>
        <dbReference type="Pfam" id="PF26309"/>
    </source>
</evidence>
<dbReference type="Pfam" id="PF26309">
    <property type="entry name" value="DUF8082"/>
    <property type="match status" value="1"/>
</dbReference>
<feature type="domain" description="DUF8082" evidence="1">
    <location>
        <begin position="75"/>
        <end position="132"/>
    </location>
</feature>
<name>A0ABU4DP16_9DEIO</name>
<proteinExistence type="predicted"/>
<protein>
    <recommendedName>
        <fullName evidence="1">DUF8082 domain-containing protein</fullName>
    </recommendedName>
</protein>
<reference evidence="2 3" key="1">
    <citation type="submission" date="2022-11" db="EMBL/GenBank/DDBJ databases">
        <title>Deinococcus ZS9-10, Low Temperature and Draught-tolerating, UV-resistant Bacteria from Continental Antarctica.</title>
        <authorList>
            <person name="Cheng L."/>
        </authorList>
    </citation>
    <scope>NUCLEOTIDE SEQUENCE [LARGE SCALE GENOMIC DNA]</scope>
    <source>
        <strain evidence="2 3">ZS9-10</strain>
    </source>
</reference>
<dbReference type="Proteomes" id="UP001276150">
    <property type="component" value="Unassembled WGS sequence"/>
</dbReference>